<evidence type="ECO:0000256" key="11">
    <source>
        <dbReference type="ARBA" id="ARBA00023004"/>
    </source>
</evidence>
<feature type="coiled-coil region" evidence="16">
    <location>
        <begin position="196"/>
        <end position="243"/>
    </location>
</feature>
<evidence type="ECO:0000256" key="16">
    <source>
        <dbReference type="SAM" id="Coils"/>
    </source>
</evidence>
<reference evidence="18 19" key="1">
    <citation type="submission" date="2017-09" db="EMBL/GenBank/DDBJ databases">
        <title>Depth-based differentiation of microbial function through sediment-hosted aquifers and enrichment of novel symbionts in the deep terrestrial subsurface.</title>
        <authorList>
            <person name="Probst A.J."/>
            <person name="Ladd B."/>
            <person name="Jarett J.K."/>
            <person name="Geller-Mcgrath D.E."/>
            <person name="Sieber C.M."/>
            <person name="Emerson J.B."/>
            <person name="Anantharaman K."/>
            <person name="Thomas B.C."/>
            <person name="Malmstrom R."/>
            <person name="Stieglmeier M."/>
            <person name="Klingl A."/>
            <person name="Woyke T."/>
            <person name="Ryan C.M."/>
            <person name="Banfield J.F."/>
        </authorList>
    </citation>
    <scope>NUCLEOTIDE SEQUENCE [LARGE SCALE GENOMIC DNA]</scope>
    <source>
        <strain evidence="18">CG11_big_fil_rev_8_21_14_0_20_43_7</strain>
    </source>
</reference>
<keyword evidence="7" id="KW-0949">S-adenosyl-L-methionine</keyword>
<dbReference type="InterPro" id="IPR006638">
    <property type="entry name" value="Elp3/MiaA/NifB-like_rSAM"/>
</dbReference>
<organism evidence="18 19">
    <name type="scientific">Candidatus Magasanikbacteria bacterium CG11_big_fil_rev_8_21_14_0_20_43_7</name>
    <dbReference type="NCBI Taxonomy" id="1974654"/>
    <lineage>
        <taxon>Bacteria</taxon>
        <taxon>Candidatus Magasanikiibacteriota</taxon>
    </lineage>
</organism>
<keyword evidence="12" id="KW-0411">Iron-sulfur</keyword>
<dbReference type="PROSITE" id="PS51918">
    <property type="entry name" value="RADICAL_SAM"/>
    <property type="match status" value="1"/>
</dbReference>
<evidence type="ECO:0000256" key="15">
    <source>
        <dbReference type="ARBA" id="ARBA00047372"/>
    </source>
</evidence>
<evidence type="ECO:0000256" key="10">
    <source>
        <dbReference type="ARBA" id="ARBA00022884"/>
    </source>
</evidence>
<evidence type="ECO:0000313" key="19">
    <source>
        <dbReference type="Proteomes" id="UP000229782"/>
    </source>
</evidence>
<evidence type="ECO:0000256" key="6">
    <source>
        <dbReference type="ARBA" id="ARBA00022679"/>
    </source>
</evidence>
<dbReference type="Gene3D" id="3.80.30.20">
    <property type="entry name" value="tm_1862 like domain"/>
    <property type="match status" value="1"/>
</dbReference>
<dbReference type="SFLD" id="SFLDG01086">
    <property type="entry name" value="elongater_protein-like"/>
    <property type="match status" value="1"/>
</dbReference>
<keyword evidence="5" id="KW-0820">tRNA-binding</keyword>
<protein>
    <recommendedName>
        <fullName evidence="14">tRNA carboxymethyluridine synthase</fullName>
        <ecNumber evidence="14">2.3.1.311</ecNumber>
    </recommendedName>
</protein>
<dbReference type="GO" id="GO:0000049">
    <property type="term" value="F:tRNA binding"/>
    <property type="evidence" value="ECO:0007669"/>
    <property type="project" value="UniProtKB-KW"/>
</dbReference>
<dbReference type="SMART" id="SM00729">
    <property type="entry name" value="Elp3"/>
    <property type="match status" value="1"/>
</dbReference>
<dbReference type="InterPro" id="IPR023404">
    <property type="entry name" value="rSAM_horseshoe"/>
</dbReference>
<dbReference type="SFLD" id="SFLDS00029">
    <property type="entry name" value="Radical_SAM"/>
    <property type="match status" value="1"/>
</dbReference>
<gene>
    <name evidence="18" type="ORF">COV60_02165</name>
</gene>
<sequence length="586" mass="67761">MTQSSILFLRSKNTVFIFFYKFVSHDDLEHILLSIIASHPETKDEFDRARRKFSNALKTMQSPNRLLLETYQKMVENGSIQRDTLFETFMRKADIRSMSGIAVITSLVKPYMCPGTCVYCPTEYRMPKSYIASEPAAARSQRLNFDPYLLMQKRIEMLESHGHPCDKIEYIIKGGTWNAYPLKYQYWYILESFRACNDLQKSEEAKKQESKRLTEDDANDLSLEQLQQLLQFEQEKNETAGHRIIGLTLETRPDAISPKTIFHMRRQGCTRIELGLQSTDDNILSLIKRGHTVQQFRDAITLLRQAGFKVDLHFMPDLPGSSPDHDIEMYKELFTNPGLKPDMVKIYPCAVVKSAELYQWLEDGRYTPYGEEGLFHALLEMKKATPRYCRISRLIRDIPSNEIEAGNMITNLREALEKELHTRREKCICLRCREIGRQMKHIPNNTTPCIFVDTYETVGGTEYFITLEDPERIAVFGFLRLRIPDKTFLENPKMFDDMPEIKDVAFIRELHTYGQLVGIGKTEKGASQHTGLGKRLVAEAEKIAKEHEYTKIAVISGVGVKGYYEKLGYVKDGTYMIKYRDIDSSL</sequence>
<evidence type="ECO:0000256" key="3">
    <source>
        <dbReference type="ARBA" id="ARBA00005494"/>
    </source>
</evidence>
<keyword evidence="16" id="KW-0175">Coiled coil</keyword>
<evidence type="ECO:0000256" key="12">
    <source>
        <dbReference type="ARBA" id="ARBA00023014"/>
    </source>
</evidence>
<dbReference type="EC" id="2.3.1.311" evidence="14"/>
<evidence type="ECO:0000256" key="9">
    <source>
        <dbReference type="ARBA" id="ARBA00022723"/>
    </source>
</evidence>
<feature type="domain" description="Radical SAM core" evidence="17">
    <location>
        <begin position="96"/>
        <end position="401"/>
    </location>
</feature>
<keyword evidence="11" id="KW-0408">Iron</keyword>
<comment type="pathway">
    <text evidence="2">tRNA modification.</text>
</comment>
<evidence type="ECO:0000256" key="4">
    <source>
        <dbReference type="ARBA" id="ARBA00022485"/>
    </source>
</evidence>
<dbReference type="AlphaFoldDB" id="A0A2H0N2H6"/>
<evidence type="ECO:0000256" key="8">
    <source>
        <dbReference type="ARBA" id="ARBA00022694"/>
    </source>
</evidence>
<dbReference type="EMBL" id="PCWM01000050">
    <property type="protein sequence ID" value="PIR03090.1"/>
    <property type="molecule type" value="Genomic_DNA"/>
</dbReference>
<dbReference type="NCBIfam" id="TIGR01211">
    <property type="entry name" value="ELP3"/>
    <property type="match status" value="1"/>
</dbReference>
<dbReference type="SUPFAM" id="SSF55729">
    <property type="entry name" value="Acyl-CoA N-acyltransferases (Nat)"/>
    <property type="match status" value="1"/>
</dbReference>
<evidence type="ECO:0000256" key="13">
    <source>
        <dbReference type="ARBA" id="ARBA00023315"/>
    </source>
</evidence>
<dbReference type="PANTHER" id="PTHR11135:SF2">
    <property type="entry name" value="ELONGATOR COMPLEX PROTEIN 3"/>
    <property type="match status" value="1"/>
</dbReference>
<dbReference type="InterPro" id="IPR007197">
    <property type="entry name" value="rSAM"/>
</dbReference>
<evidence type="ECO:0000256" key="2">
    <source>
        <dbReference type="ARBA" id="ARBA00005217"/>
    </source>
</evidence>
<dbReference type="SUPFAM" id="SSF102114">
    <property type="entry name" value="Radical SAM enzymes"/>
    <property type="match status" value="1"/>
</dbReference>
<comment type="cofactor">
    <cofactor evidence="1">
        <name>[4Fe-4S] cluster</name>
        <dbReference type="ChEBI" id="CHEBI:49883"/>
    </cofactor>
</comment>
<comment type="similarity">
    <text evidence="3">Belongs to the ELP3 family.</text>
</comment>
<dbReference type="Pfam" id="PF16199">
    <property type="entry name" value="Radical_SAM_C"/>
    <property type="match status" value="1"/>
</dbReference>
<keyword evidence="8" id="KW-0819">tRNA processing</keyword>
<keyword evidence="4" id="KW-0004">4Fe-4S</keyword>
<dbReference type="InterPro" id="IPR016181">
    <property type="entry name" value="Acyl_CoA_acyltransferase"/>
</dbReference>
<dbReference type="InterPro" id="IPR034687">
    <property type="entry name" value="ELP3-like"/>
</dbReference>
<evidence type="ECO:0000256" key="1">
    <source>
        <dbReference type="ARBA" id="ARBA00001966"/>
    </source>
</evidence>
<proteinExistence type="inferred from homology"/>
<dbReference type="Proteomes" id="UP000229782">
    <property type="component" value="Unassembled WGS sequence"/>
</dbReference>
<dbReference type="Gene3D" id="3.40.630.30">
    <property type="match status" value="1"/>
</dbReference>
<dbReference type="InterPro" id="IPR039661">
    <property type="entry name" value="ELP3"/>
</dbReference>
<evidence type="ECO:0000259" key="17">
    <source>
        <dbReference type="PROSITE" id="PS51918"/>
    </source>
</evidence>
<dbReference type="GO" id="GO:0033588">
    <property type="term" value="C:elongator holoenzyme complex"/>
    <property type="evidence" value="ECO:0007669"/>
    <property type="project" value="TreeGrafter"/>
</dbReference>
<dbReference type="GO" id="GO:0046872">
    <property type="term" value="F:metal ion binding"/>
    <property type="evidence" value="ECO:0007669"/>
    <property type="project" value="UniProtKB-KW"/>
</dbReference>
<comment type="caution">
    <text evidence="18">The sequence shown here is derived from an EMBL/GenBank/DDBJ whole genome shotgun (WGS) entry which is preliminary data.</text>
</comment>
<dbReference type="GO" id="GO:0106261">
    <property type="term" value="F:tRNA uridine(34) acetyltransferase activity"/>
    <property type="evidence" value="ECO:0007669"/>
    <property type="project" value="UniProtKB-EC"/>
</dbReference>
<evidence type="ECO:0000256" key="7">
    <source>
        <dbReference type="ARBA" id="ARBA00022691"/>
    </source>
</evidence>
<dbReference type="GO" id="GO:0002926">
    <property type="term" value="P:tRNA wobble base 5-methoxycarbonylmethyl-2-thiouridinylation"/>
    <property type="evidence" value="ECO:0007669"/>
    <property type="project" value="TreeGrafter"/>
</dbReference>
<accession>A0A2H0N2H6</accession>
<evidence type="ECO:0000313" key="18">
    <source>
        <dbReference type="EMBL" id="PIR03090.1"/>
    </source>
</evidence>
<dbReference type="InterPro" id="IPR032432">
    <property type="entry name" value="Radical_SAM_C"/>
</dbReference>
<evidence type="ECO:0000256" key="14">
    <source>
        <dbReference type="ARBA" id="ARBA00044771"/>
    </source>
</evidence>
<dbReference type="SFLD" id="SFLDF00344">
    <property type="entry name" value="ELP3-like"/>
    <property type="match status" value="1"/>
</dbReference>
<name>A0A2H0N2H6_9BACT</name>
<dbReference type="Pfam" id="PF04055">
    <property type="entry name" value="Radical_SAM"/>
    <property type="match status" value="1"/>
</dbReference>
<dbReference type="PANTHER" id="PTHR11135">
    <property type="entry name" value="HISTONE ACETYLTRANSFERASE-RELATED"/>
    <property type="match status" value="1"/>
</dbReference>
<keyword evidence="9" id="KW-0479">Metal-binding</keyword>
<keyword evidence="10" id="KW-0694">RNA-binding</keyword>
<comment type="catalytic activity">
    <reaction evidence="15">
        <text>uridine(34) in tRNA + acetyl-CoA + S-adenosyl-L-methionine + H2O = 5-(carboxymethyl)uridine(34) in tRNA + 5'-deoxyadenosine + L-methionine + CoA + 2 H(+)</text>
        <dbReference type="Rhea" id="RHEA:61020"/>
        <dbReference type="Rhea" id="RHEA-COMP:10407"/>
        <dbReference type="Rhea" id="RHEA-COMP:11727"/>
        <dbReference type="ChEBI" id="CHEBI:15377"/>
        <dbReference type="ChEBI" id="CHEBI:15378"/>
        <dbReference type="ChEBI" id="CHEBI:17319"/>
        <dbReference type="ChEBI" id="CHEBI:57287"/>
        <dbReference type="ChEBI" id="CHEBI:57288"/>
        <dbReference type="ChEBI" id="CHEBI:57844"/>
        <dbReference type="ChEBI" id="CHEBI:59789"/>
        <dbReference type="ChEBI" id="CHEBI:65315"/>
        <dbReference type="ChEBI" id="CHEBI:74882"/>
        <dbReference type="EC" id="2.3.1.311"/>
    </reaction>
    <physiologicalReaction direction="left-to-right" evidence="15">
        <dbReference type="Rhea" id="RHEA:61021"/>
    </physiologicalReaction>
</comment>
<keyword evidence="6" id="KW-0808">Transferase</keyword>
<keyword evidence="13" id="KW-0012">Acyltransferase</keyword>
<evidence type="ECO:0000256" key="5">
    <source>
        <dbReference type="ARBA" id="ARBA00022555"/>
    </source>
</evidence>
<dbReference type="GO" id="GO:0051539">
    <property type="term" value="F:4 iron, 4 sulfur cluster binding"/>
    <property type="evidence" value="ECO:0007669"/>
    <property type="project" value="UniProtKB-KW"/>
</dbReference>
<dbReference type="GO" id="GO:0005737">
    <property type="term" value="C:cytoplasm"/>
    <property type="evidence" value="ECO:0007669"/>
    <property type="project" value="TreeGrafter"/>
</dbReference>
<dbReference type="InterPro" id="IPR058240">
    <property type="entry name" value="rSAM_sf"/>
</dbReference>